<protein>
    <submittedName>
        <fullName evidence="1">Uncharacterized protein</fullName>
    </submittedName>
</protein>
<gene>
    <name evidence="1" type="ORF">GCM10011501_20450</name>
</gene>
<evidence type="ECO:0000313" key="2">
    <source>
        <dbReference type="Proteomes" id="UP000626370"/>
    </source>
</evidence>
<name>A0ABQ3IPX5_9GAMM</name>
<evidence type="ECO:0000313" key="1">
    <source>
        <dbReference type="EMBL" id="GHE90942.1"/>
    </source>
</evidence>
<comment type="caution">
    <text evidence="1">The sequence shown here is derived from an EMBL/GenBank/DDBJ whole genome shotgun (WGS) entry which is preliminary data.</text>
</comment>
<organism evidence="1 2">
    <name type="scientific">Thalassotalea profundi</name>
    <dbReference type="NCBI Taxonomy" id="2036687"/>
    <lineage>
        <taxon>Bacteria</taxon>
        <taxon>Pseudomonadati</taxon>
        <taxon>Pseudomonadota</taxon>
        <taxon>Gammaproteobacteria</taxon>
        <taxon>Alteromonadales</taxon>
        <taxon>Colwelliaceae</taxon>
        <taxon>Thalassotalea</taxon>
    </lineage>
</organism>
<proteinExistence type="predicted"/>
<reference evidence="2" key="1">
    <citation type="journal article" date="2019" name="Int. J. Syst. Evol. Microbiol.">
        <title>The Global Catalogue of Microorganisms (GCM) 10K type strain sequencing project: providing services to taxonomists for standard genome sequencing and annotation.</title>
        <authorList>
            <consortium name="The Broad Institute Genomics Platform"/>
            <consortium name="The Broad Institute Genome Sequencing Center for Infectious Disease"/>
            <person name="Wu L."/>
            <person name="Ma J."/>
        </authorList>
    </citation>
    <scope>NUCLEOTIDE SEQUENCE [LARGE SCALE GENOMIC DNA]</scope>
    <source>
        <strain evidence="2">CGMCC 1.15922</strain>
    </source>
</reference>
<sequence>MSIKLMPMKLARRSTERQDLATILPNFKKAANSKRLKITVVLKRYKINRPLNIKVKSQP</sequence>
<dbReference type="Proteomes" id="UP000626370">
    <property type="component" value="Unassembled WGS sequence"/>
</dbReference>
<accession>A0ABQ3IPX5</accession>
<dbReference type="EMBL" id="BNAH01000007">
    <property type="protein sequence ID" value="GHE90942.1"/>
    <property type="molecule type" value="Genomic_DNA"/>
</dbReference>
<keyword evidence="2" id="KW-1185">Reference proteome</keyword>